<dbReference type="SUPFAM" id="SSF56801">
    <property type="entry name" value="Acetyl-CoA synthetase-like"/>
    <property type="match status" value="1"/>
</dbReference>
<evidence type="ECO:0000259" key="4">
    <source>
        <dbReference type="Pfam" id="PF00501"/>
    </source>
</evidence>
<evidence type="ECO:0000256" key="1">
    <source>
        <dbReference type="ARBA" id="ARBA00006432"/>
    </source>
</evidence>
<evidence type="ECO:0000259" key="5">
    <source>
        <dbReference type="Pfam" id="PF13193"/>
    </source>
</evidence>
<keyword evidence="7" id="KW-1185">Reference proteome</keyword>
<dbReference type="Gene3D" id="3.30.300.30">
    <property type="match status" value="1"/>
</dbReference>
<dbReference type="InterPro" id="IPR045851">
    <property type="entry name" value="AMP-bd_C_sf"/>
</dbReference>
<sequence length="619" mass="66981">MPTPYKNIVEILTDSFSPAIILTGGDHKGAATTGTKAIAPPSSATSTHESAGPSVHHNKLFYSQLRSNVQQLQQQEPFASLKPGMAVSFLLTNSYEFIVVFFAVLAQRAVANPLNPNYTVDEILFYLQDVQPSAVVVCRGAANVATVGKAAERAQIPMYEVSLHKAVQHVLARTDIPSTRLCPPGLQASPSAAAKTGADPAMVQQVETTITTYRLDMSPTRLPPAITVPPAVALGVDRNHRSIHPTYSPDDIALFLHTSGTTGRPKGVPLTHRNILASIMNIVETYRLQPSDISYLVMPLFHVHGLIGVLLSTMMSGGTVIVPPKFSVTNFWPDFIGLGATWYSAVPTIHQMLLLKTDVTYPGHSGALRFIRSCSSSLAPTTMLQLERRFQAPVIEAYAMTEAAHQMTANFLPPGMRKPGSVGKGRGVNVQVFDASGQPVTGHKAIGEICVNAPNVFSGYHNNPTATAESFYYDTKRVAWFRTGDLGFQDENKFVVLVGRIKEQINRGGEKISPVEIDQLLLQHPTVAEVVVFGVPSKLYGQEVEAAVILKKPGTISDSSAAQPSEADLKAFLSKSIAAFKVPRTIHIVDQIPKTATGKVQRRIVSDFFQKQSTKSAKL</sequence>
<feature type="domain" description="AMP-dependent synthetase/ligase" evidence="4">
    <location>
        <begin position="79"/>
        <end position="461"/>
    </location>
</feature>
<dbReference type="InterPro" id="IPR000873">
    <property type="entry name" value="AMP-dep_synth/lig_dom"/>
</dbReference>
<reference evidence="6 7" key="1">
    <citation type="submission" date="2021-02" db="EMBL/GenBank/DDBJ databases">
        <title>Variation within the Batrachochytrium salamandrivorans European outbreak.</title>
        <authorList>
            <person name="Kelly M."/>
            <person name="Pasmans F."/>
            <person name="Shea T.P."/>
            <person name="Munoz J.F."/>
            <person name="Carranza S."/>
            <person name="Cuomo C.A."/>
            <person name="Martel A."/>
        </authorList>
    </citation>
    <scope>NUCLEOTIDE SEQUENCE [LARGE SCALE GENOMIC DNA]</scope>
    <source>
        <strain evidence="6 7">AMFP18/2</strain>
    </source>
</reference>
<evidence type="ECO:0000313" key="7">
    <source>
        <dbReference type="Proteomes" id="UP001648503"/>
    </source>
</evidence>
<dbReference type="PANTHER" id="PTHR43201:SF5">
    <property type="entry name" value="MEDIUM-CHAIN ACYL-COA LIGASE ACSF2, MITOCHONDRIAL"/>
    <property type="match status" value="1"/>
</dbReference>
<accession>A0ABQ8FMS0</accession>
<evidence type="ECO:0008006" key="8">
    <source>
        <dbReference type="Google" id="ProtNLM"/>
    </source>
</evidence>
<dbReference type="Gene3D" id="3.40.50.12780">
    <property type="entry name" value="N-terminal domain of ligase-like"/>
    <property type="match status" value="1"/>
</dbReference>
<comment type="caution">
    <text evidence="6">The sequence shown here is derived from an EMBL/GenBank/DDBJ whole genome shotgun (WGS) entry which is preliminary data.</text>
</comment>
<dbReference type="PANTHER" id="PTHR43201">
    <property type="entry name" value="ACYL-COA SYNTHETASE"/>
    <property type="match status" value="1"/>
</dbReference>
<comment type="similarity">
    <text evidence="1">Belongs to the ATP-dependent AMP-binding enzyme family.</text>
</comment>
<dbReference type="InterPro" id="IPR025110">
    <property type="entry name" value="AMP-bd_C"/>
</dbReference>
<evidence type="ECO:0000313" key="6">
    <source>
        <dbReference type="EMBL" id="KAH6600335.1"/>
    </source>
</evidence>
<dbReference type="Pfam" id="PF00501">
    <property type="entry name" value="AMP-binding"/>
    <property type="match status" value="1"/>
</dbReference>
<dbReference type="Pfam" id="PF13193">
    <property type="entry name" value="AMP-binding_C"/>
    <property type="match status" value="1"/>
</dbReference>
<proteinExistence type="inferred from homology"/>
<evidence type="ECO:0000256" key="2">
    <source>
        <dbReference type="ARBA" id="ARBA00022598"/>
    </source>
</evidence>
<feature type="domain" description="AMP-binding enzyme C-terminal" evidence="5">
    <location>
        <begin position="516"/>
        <end position="599"/>
    </location>
</feature>
<dbReference type="InterPro" id="IPR042099">
    <property type="entry name" value="ANL_N_sf"/>
</dbReference>
<dbReference type="PROSITE" id="PS00455">
    <property type="entry name" value="AMP_BINDING"/>
    <property type="match status" value="1"/>
</dbReference>
<name>A0ABQ8FMS0_9FUNG</name>
<feature type="region of interest" description="Disordered" evidence="3">
    <location>
        <begin position="32"/>
        <end position="54"/>
    </location>
</feature>
<organism evidence="6 7">
    <name type="scientific">Batrachochytrium salamandrivorans</name>
    <dbReference type="NCBI Taxonomy" id="1357716"/>
    <lineage>
        <taxon>Eukaryota</taxon>
        <taxon>Fungi</taxon>
        <taxon>Fungi incertae sedis</taxon>
        <taxon>Chytridiomycota</taxon>
        <taxon>Chytridiomycota incertae sedis</taxon>
        <taxon>Chytridiomycetes</taxon>
        <taxon>Rhizophydiales</taxon>
        <taxon>Rhizophydiales incertae sedis</taxon>
        <taxon>Batrachochytrium</taxon>
    </lineage>
</organism>
<dbReference type="EMBL" id="JAFCIX010000040">
    <property type="protein sequence ID" value="KAH6600335.1"/>
    <property type="molecule type" value="Genomic_DNA"/>
</dbReference>
<gene>
    <name evidence="6" type="ORF">BASA50_002346</name>
</gene>
<evidence type="ECO:0000256" key="3">
    <source>
        <dbReference type="SAM" id="MobiDB-lite"/>
    </source>
</evidence>
<protein>
    <recommendedName>
        <fullName evidence="8">Peroxisomal-coenzyme A synthetase</fullName>
    </recommendedName>
</protein>
<dbReference type="Proteomes" id="UP001648503">
    <property type="component" value="Unassembled WGS sequence"/>
</dbReference>
<keyword evidence="2" id="KW-0436">Ligase</keyword>
<dbReference type="InterPro" id="IPR020845">
    <property type="entry name" value="AMP-binding_CS"/>
</dbReference>